<dbReference type="PANTHER" id="PTHR42898:SF79">
    <property type="entry name" value="NAD(P)-BINDING ROSSMANN-FOLD PROTEIN"/>
    <property type="match status" value="1"/>
</dbReference>
<protein>
    <recommendedName>
        <fullName evidence="6">Tropinone reductase-like protein</fullName>
    </recommendedName>
</protein>
<proteinExistence type="inferred from homology"/>
<dbReference type="GO" id="GO:0016491">
    <property type="term" value="F:oxidoreductase activity"/>
    <property type="evidence" value="ECO:0007669"/>
    <property type="project" value="UniProtKB-KW"/>
</dbReference>
<dbReference type="PANTHER" id="PTHR42898">
    <property type="entry name" value="TROPINONE REDUCTASE"/>
    <property type="match status" value="1"/>
</dbReference>
<name>A0AAV5L793_9ROSI</name>
<reference evidence="4 5" key="1">
    <citation type="journal article" date="2021" name="Commun. Biol.">
        <title>The genome of Shorea leprosula (Dipterocarpaceae) highlights the ecological relevance of drought in aseasonal tropical rainforests.</title>
        <authorList>
            <person name="Ng K.K.S."/>
            <person name="Kobayashi M.J."/>
            <person name="Fawcett J.A."/>
            <person name="Hatakeyama M."/>
            <person name="Paape T."/>
            <person name="Ng C.H."/>
            <person name="Ang C.C."/>
            <person name="Tnah L.H."/>
            <person name="Lee C.T."/>
            <person name="Nishiyama T."/>
            <person name="Sese J."/>
            <person name="O'Brien M.J."/>
            <person name="Copetti D."/>
            <person name="Mohd Noor M.I."/>
            <person name="Ong R.C."/>
            <person name="Putra M."/>
            <person name="Sireger I.Z."/>
            <person name="Indrioko S."/>
            <person name="Kosugi Y."/>
            <person name="Izuno A."/>
            <person name="Isagi Y."/>
            <person name="Lee S.L."/>
            <person name="Shimizu K.K."/>
        </authorList>
    </citation>
    <scope>NUCLEOTIDE SEQUENCE [LARGE SCALE GENOMIC DNA]</scope>
    <source>
        <strain evidence="4">214</strain>
    </source>
</reference>
<dbReference type="InterPro" id="IPR002347">
    <property type="entry name" value="SDR_fam"/>
</dbReference>
<dbReference type="AlphaFoldDB" id="A0AAV5L793"/>
<comment type="caution">
    <text evidence="4">The sequence shown here is derived from an EMBL/GenBank/DDBJ whole genome shotgun (WGS) entry which is preliminary data.</text>
</comment>
<dbReference type="Pfam" id="PF13561">
    <property type="entry name" value="adh_short_C2"/>
    <property type="match status" value="1"/>
</dbReference>
<evidence type="ECO:0000313" key="5">
    <source>
        <dbReference type="Proteomes" id="UP001054252"/>
    </source>
</evidence>
<evidence type="ECO:0000256" key="1">
    <source>
        <dbReference type="ARBA" id="ARBA00022857"/>
    </source>
</evidence>
<keyword evidence="5" id="KW-1185">Reference proteome</keyword>
<evidence type="ECO:0000313" key="4">
    <source>
        <dbReference type="EMBL" id="GKV32954.1"/>
    </source>
</evidence>
<sequence length="188" mass="20295">METVASVFHGKLNILINNVGNQIWKPTVEYTAQDFAFHISANFESAYHLCQISYPLLKASGAGNIIFMSSISGVTYYLSSGSLYSATKVPSLAAALTQLTKNLACEWANDGIRTNRVAPGFIRTPLREPFLNDEHTRKAGCTQAPLRRIGEAEEVSPLVAFLCMPTASYITGQTICVDGGATVKSSPT</sequence>
<dbReference type="PRINTS" id="PR00081">
    <property type="entry name" value="GDHRDH"/>
</dbReference>
<dbReference type="SUPFAM" id="SSF51735">
    <property type="entry name" value="NAD(P)-binding Rossmann-fold domains"/>
    <property type="match status" value="1"/>
</dbReference>
<comment type="similarity">
    <text evidence="3">Belongs to the short-chain dehydrogenases/reductases (SDR) family. SDR65C subfamily.</text>
</comment>
<gene>
    <name evidence="4" type="ORF">SLEP1_g41516</name>
</gene>
<evidence type="ECO:0000256" key="3">
    <source>
        <dbReference type="ARBA" id="ARBA00025714"/>
    </source>
</evidence>
<dbReference type="EMBL" id="BPVZ01000098">
    <property type="protein sequence ID" value="GKV32954.1"/>
    <property type="molecule type" value="Genomic_DNA"/>
</dbReference>
<evidence type="ECO:0000256" key="2">
    <source>
        <dbReference type="ARBA" id="ARBA00023002"/>
    </source>
</evidence>
<dbReference type="Proteomes" id="UP001054252">
    <property type="component" value="Unassembled WGS sequence"/>
</dbReference>
<dbReference type="InterPro" id="IPR036291">
    <property type="entry name" value="NAD(P)-bd_dom_sf"/>
</dbReference>
<keyword evidence="2" id="KW-0560">Oxidoreductase</keyword>
<dbReference type="Gene3D" id="3.40.50.720">
    <property type="entry name" value="NAD(P)-binding Rossmann-like Domain"/>
    <property type="match status" value="1"/>
</dbReference>
<evidence type="ECO:0008006" key="6">
    <source>
        <dbReference type="Google" id="ProtNLM"/>
    </source>
</evidence>
<keyword evidence="1" id="KW-0521">NADP</keyword>
<dbReference type="InterPro" id="IPR045000">
    <property type="entry name" value="TR"/>
</dbReference>
<organism evidence="4 5">
    <name type="scientific">Rubroshorea leprosula</name>
    <dbReference type="NCBI Taxonomy" id="152421"/>
    <lineage>
        <taxon>Eukaryota</taxon>
        <taxon>Viridiplantae</taxon>
        <taxon>Streptophyta</taxon>
        <taxon>Embryophyta</taxon>
        <taxon>Tracheophyta</taxon>
        <taxon>Spermatophyta</taxon>
        <taxon>Magnoliopsida</taxon>
        <taxon>eudicotyledons</taxon>
        <taxon>Gunneridae</taxon>
        <taxon>Pentapetalae</taxon>
        <taxon>rosids</taxon>
        <taxon>malvids</taxon>
        <taxon>Malvales</taxon>
        <taxon>Dipterocarpaceae</taxon>
        <taxon>Rubroshorea</taxon>
    </lineage>
</organism>
<accession>A0AAV5L793</accession>